<accession>D8U6C2</accession>
<dbReference type="AlphaFoldDB" id="D8U6C2"/>
<dbReference type="InParanoid" id="D8U6C2"/>
<feature type="domain" description="Pherophorin" evidence="2">
    <location>
        <begin position="16"/>
        <end position="167"/>
    </location>
</feature>
<feature type="domain" description="Pherophorin" evidence="2">
    <location>
        <begin position="348"/>
        <end position="499"/>
    </location>
</feature>
<dbReference type="eggNOG" id="ENOG502QQEE">
    <property type="taxonomic scope" value="Eukaryota"/>
</dbReference>
<evidence type="ECO:0000313" key="4">
    <source>
        <dbReference type="Proteomes" id="UP000001058"/>
    </source>
</evidence>
<dbReference type="KEGG" id="vcn:VOLCADRAFT_82680"/>
<dbReference type="Proteomes" id="UP000001058">
    <property type="component" value="Unassembled WGS sequence"/>
</dbReference>
<feature type="region of interest" description="Disordered" evidence="1">
    <location>
        <begin position="177"/>
        <end position="202"/>
    </location>
</feature>
<evidence type="ECO:0000313" key="3">
    <source>
        <dbReference type="EMBL" id="EFJ44690.1"/>
    </source>
</evidence>
<dbReference type="OrthoDB" id="524902at2759"/>
<dbReference type="Pfam" id="PF12499">
    <property type="entry name" value="DUF3707"/>
    <property type="match status" value="2"/>
</dbReference>
<dbReference type="InterPro" id="IPR024616">
    <property type="entry name" value="Pherophorin"/>
</dbReference>
<dbReference type="EMBL" id="GL378362">
    <property type="protein sequence ID" value="EFJ44690.1"/>
    <property type="molecule type" value="Genomic_DNA"/>
</dbReference>
<evidence type="ECO:0000256" key="1">
    <source>
        <dbReference type="SAM" id="MobiDB-lite"/>
    </source>
</evidence>
<sequence length="506" mass="54326">MLRVARAQPPPLYKRFPFCKCPASPFIYSLDPDVESYGNGTFCFTLNVTPSFASGYCATAELHKLEININPSCDVRSTIVKSTLNGTPTKVGPAFSKPPGGPAGSVVLRLTQLGLGLNSTGTQICISLSSKKGAQGCTSLETLCQPPPGAPSGVCWTALFDSKLACCKPSAPPPPYPPSPEIPSLPPPPPPPPPPPSSPPSLFPPDLPPPCKVCTYVTFVPYETVGANFSFSTDHCYDIANRIIDDLSQYAEVAKLLPVEPEVTCRTDLVKVCIYFASDAEGAKLSPYIDAQANAWLDYAFGFACPTNLTGHQLVVEVGGDSDSWPGIPETCLNARAALECHLSPPKFPKCKCDTSKFATPFAALPYITTAQGRKESTQLYCFNITVVEPTNSSSYCGSTEVLFKAEFWANDTLRGSLKGIGVQPADSPSMKFISASWGKSGDDTLKATQLYWTKAQAEGGKICLELSRDTDLNSFCLTNGIRNACWINFFDTKKKCCPLFQATVP</sequence>
<reference evidence="3 4" key="1">
    <citation type="journal article" date="2010" name="Science">
        <title>Genomic analysis of organismal complexity in the multicellular green alga Volvox carteri.</title>
        <authorList>
            <person name="Prochnik S.E."/>
            <person name="Umen J."/>
            <person name="Nedelcu A.M."/>
            <person name="Hallmann A."/>
            <person name="Miller S.M."/>
            <person name="Nishii I."/>
            <person name="Ferris P."/>
            <person name="Kuo A."/>
            <person name="Mitros T."/>
            <person name="Fritz-Laylin L.K."/>
            <person name="Hellsten U."/>
            <person name="Chapman J."/>
            <person name="Simakov O."/>
            <person name="Rensing S.A."/>
            <person name="Terry A."/>
            <person name="Pangilinan J."/>
            <person name="Kapitonov V."/>
            <person name="Jurka J."/>
            <person name="Salamov A."/>
            <person name="Shapiro H."/>
            <person name="Schmutz J."/>
            <person name="Grimwood J."/>
            <person name="Lindquist E."/>
            <person name="Lucas S."/>
            <person name="Grigoriev I.V."/>
            <person name="Schmitt R."/>
            <person name="Kirk D."/>
            <person name="Rokhsar D.S."/>
        </authorList>
    </citation>
    <scope>NUCLEOTIDE SEQUENCE [LARGE SCALE GENOMIC DNA]</scope>
    <source>
        <strain evidence="4">f. Nagariensis / Eve</strain>
    </source>
</reference>
<protein>
    <recommendedName>
        <fullName evidence="2">Pherophorin domain-containing protein</fullName>
    </recommendedName>
</protein>
<evidence type="ECO:0000259" key="2">
    <source>
        <dbReference type="Pfam" id="PF12499"/>
    </source>
</evidence>
<dbReference type="SUPFAM" id="SSF101447">
    <property type="entry name" value="Formin homology 2 domain (FH2 domain)"/>
    <property type="match status" value="1"/>
</dbReference>
<keyword evidence="4" id="KW-1185">Reference proteome</keyword>
<proteinExistence type="predicted"/>
<gene>
    <name evidence="3" type="ORF">VOLCADRAFT_82680</name>
</gene>
<dbReference type="GeneID" id="9624183"/>
<organism evidence="4">
    <name type="scientific">Volvox carteri f. nagariensis</name>
    <dbReference type="NCBI Taxonomy" id="3068"/>
    <lineage>
        <taxon>Eukaryota</taxon>
        <taxon>Viridiplantae</taxon>
        <taxon>Chlorophyta</taxon>
        <taxon>core chlorophytes</taxon>
        <taxon>Chlorophyceae</taxon>
        <taxon>CS clade</taxon>
        <taxon>Chlamydomonadales</taxon>
        <taxon>Volvocaceae</taxon>
        <taxon>Volvox</taxon>
    </lineage>
</organism>
<name>D8U6C2_VOLCA</name>
<dbReference type="RefSeq" id="XP_002954266.1">
    <property type="nucleotide sequence ID" value="XM_002954220.1"/>
</dbReference>